<dbReference type="GeneID" id="119725586"/>
<dbReference type="Proteomes" id="UP000887568">
    <property type="component" value="Unplaced"/>
</dbReference>
<feature type="chain" id="PRO_5037800704" description="DUF4252 domain-containing protein" evidence="1">
    <location>
        <begin position="23"/>
        <end position="175"/>
    </location>
</feature>
<keyword evidence="3" id="KW-1185">Reference proteome</keyword>
<accession>A0A913ZME9</accession>
<dbReference type="OMA" id="GLKCVFL"/>
<name>A0A913ZME9_PATMI</name>
<dbReference type="RefSeq" id="XP_038052978.1">
    <property type="nucleotide sequence ID" value="XM_038197050.1"/>
</dbReference>
<evidence type="ECO:0008006" key="4">
    <source>
        <dbReference type="Google" id="ProtNLM"/>
    </source>
</evidence>
<dbReference type="EnsemblMetazoa" id="XM_038197050.1">
    <property type="protein sequence ID" value="XP_038052978.1"/>
    <property type="gene ID" value="LOC119725586"/>
</dbReference>
<dbReference type="OrthoDB" id="10497840at2759"/>
<protein>
    <recommendedName>
        <fullName evidence="4">DUF4252 domain-containing protein</fullName>
    </recommendedName>
</protein>
<dbReference type="AlphaFoldDB" id="A0A913ZME9"/>
<evidence type="ECO:0000256" key="1">
    <source>
        <dbReference type="SAM" id="SignalP"/>
    </source>
</evidence>
<proteinExistence type="predicted"/>
<evidence type="ECO:0000313" key="2">
    <source>
        <dbReference type="EnsemblMetazoa" id="XP_038052978.1"/>
    </source>
</evidence>
<evidence type="ECO:0000313" key="3">
    <source>
        <dbReference type="Proteomes" id="UP000887568"/>
    </source>
</evidence>
<keyword evidence="1" id="KW-0732">Signal</keyword>
<sequence>MVGLKCVFLVSLVASALVVGNAESDTLDSLLRRVLNQMHARAVQDAQEYVQRLMTAASASDGTSSIERLSVLDMTSGKLLASGGQGAVPLSDDDKAKIAGAVKNGRYQMFESAGLKVDSKTYRLFMSTASQAVVRFGNRSGTILVKKTGVGALIVRVPAGKLNQATIKALADTSK</sequence>
<feature type="signal peptide" evidence="1">
    <location>
        <begin position="1"/>
        <end position="22"/>
    </location>
</feature>
<organism evidence="2 3">
    <name type="scientific">Patiria miniata</name>
    <name type="common">Bat star</name>
    <name type="synonym">Asterina miniata</name>
    <dbReference type="NCBI Taxonomy" id="46514"/>
    <lineage>
        <taxon>Eukaryota</taxon>
        <taxon>Metazoa</taxon>
        <taxon>Echinodermata</taxon>
        <taxon>Eleutherozoa</taxon>
        <taxon>Asterozoa</taxon>
        <taxon>Asteroidea</taxon>
        <taxon>Valvatacea</taxon>
        <taxon>Valvatida</taxon>
        <taxon>Asterinidae</taxon>
        <taxon>Patiria</taxon>
    </lineage>
</organism>
<reference evidence="2" key="1">
    <citation type="submission" date="2022-11" db="UniProtKB">
        <authorList>
            <consortium name="EnsemblMetazoa"/>
        </authorList>
    </citation>
    <scope>IDENTIFICATION</scope>
</reference>